<dbReference type="KEGG" id="gpa:GPA_35050"/>
<accession>D6EBW0</accession>
<reference evidence="1 2" key="2">
    <citation type="submission" date="2010-03" db="EMBL/GenBank/DDBJ databases">
        <authorList>
            <person name="Pajon A."/>
        </authorList>
    </citation>
    <scope>NUCLEOTIDE SEQUENCE [LARGE SCALE GENOMIC DNA]</scope>
    <source>
        <strain evidence="2">7-10-1-b</strain>
    </source>
</reference>
<evidence type="ECO:0000313" key="2">
    <source>
        <dbReference type="Proteomes" id="UP000008805"/>
    </source>
</evidence>
<dbReference type="EMBL" id="FP929047">
    <property type="protein sequence ID" value="CBL05207.1"/>
    <property type="molecule type" value="Genomic_DNA"/>
</dbReference>
<dbReference type="Proteomes" id="UP000008805">
    <property type="component" value="Chromosome"/>
</dbReference>
<name>D6EBW0_9ACTN</name>
<protein>
    <submittedName>
        <fullName evidence="1">Uncharacterized protein</fullName>
    </submittedName>
</protein>
<evidence type="ECO:0000313" key="1">
    <source>
        <dbReference type="EMBL" id="CBL05207.1"/>
    </source>
</evidence>
<gene>
    <name evidence="1" type="ORF">GPA_35050</name>
</gene>
<dbReference type="BioCyc" id="GPAM657308:GPA_RS16265-MONOMER"/>
<dbReference type="AlphaFoldDB" id="D6EBW0"/>
<dbReference type="HOGENOM" id="CLU_2716752_0_0_11"/>
<organism evidence="1 2">
    <name type="scientific">Gordonibacter pamelaeae 7-10-1-b</name>
    <dbReference type="NCBI Taxonomy" id="657308"/>
    <lineage>
        <taxon>Bacteria</taxon>
        <taxon>Bacillati</taxon>
        <taxon>Actinomycetota</taxon>
        <taxon>Coriobacteriia</taxon>
        <taxon>Eggerthellales</taxon>
        <taxon>Eggerthellaceae</taxon>
        <taxon>Gordonibacter</taxon>
    </lineage>
</organism>
<reference evidence="1 2" key="1">
    <citation type="submission" date="2010-03" db="EMBL/GenBank/DDBJ databases">
        <title>The genome sequence of Gordonibacter pamelaeae 7-10-1-bT.</title>
        <authorList>
            <consortium name="metaHIT consortium -- http://www.metahit.eu/"/>
            <person name="Pajon A."/>
            <person name="Turner K."/>
            <person name="Parkhill J."/>
            <person name="Timmis K."/>
            <person name="Oxley A."/>
            <person name="Wurdemann D."/>
        </authorList>
    </citation>
    <scope>NUCLEOTIDE SEQUENCE [LARGE SCALE GENOMIC DNA]</scope>
    <source>
        <strain evidence="2">7-10-1-b</strain>
    </source>
</reference>
<proteinExistence type="predicted"/>
<keyword evidence="2" id="KW-1185">Reference proteome</keyword>
<sequence length="72" mass="8279">MKEYSFAESDEIQACLFVAELCMYLAILGTSSEESEHEYGSLDDYFASGGCTMEDLFLRVLFEVYVRLLRSR</sequence>